<dbReference type="Pfam" id="PF17761">
    <property type="entry name" value="DUF1016_N"/>
    <property type="match status" value="1"/>
</dbReference>
<reference evidence="2 3" key="1">
    <citation type="journal article" date="2010" name="J. Bacteriol.">
        <title>Genome sequence of Lentisphaera araneosa HTCC2155T, the type species of the order Lentisphaerales in the phylum Lentisphaerae.</title>
        <authorList>
            <person name="Thrash J.C."/>
            <person name="Cho J.C."/>
            <person name="Vergin K.L."/>
            <person name="Morris R.M."/>
            <person name="Giovannoni S.J."/>
        </authorList>
    </citation>
    <scope>NUCLEOTIDE SEQUENCE [LARGE SCALE GENOMIC DNA]</scope>
    <source>
        <strain evidence="2 3">HTCC2155</strain>
    </source>
</reference>
<feature type="domain" description="YhcG N-terminal" evidence="1">
    <location>
        <begin position="2"/>
        <end position="76"/>
    </location>
</feature>
<dbReference type="eggNOG" id="COG4804">
    <property type="taxonomic scope" value="Bacteria"/>
</dbReference>
<dbReference type="InterPro" id="IPR053148">
    <property type="entry name" value="PD-DEXK-like_domain"/>
</dbReference>
<evidence type="ECO:0000259" key="1">
    <source>
        <dbReference type="Pfam" id="PF17761"/>
    </source>
</evidence>
<dbReference type="STRING" id="313628.LNTAR_17688"/>
<dbReference type="InterPro" id="IPR041527">
    <property type="entry name" value="YhcG_N"/>
</dbReference>
<sequence>MKDLAKDLTTRFGKGFDLTNLRKMRQFYLTFPIRDAVRLELGWTHYRILMKIESLSAREWYMNVAVASNWSTRALE</sequence>
<dbReference type="AlphaFoldDB" id="A6DFM6"/>
<protein>
    <submittedName>
        <fullName evidence="2">Hypothetical cytosolic protein</fullName>
    </submittedName>
</protein>
<name>A6DFM6_9BACT</name>
<keyword evidence="3" id="KW-1185">Reference proteome</keyword>
<proteinExistence type="predicted"/>
<gene>
    <name evidence="2" type="ORF">LNTAR_17688</name>
</gene>
<dbReference type="EMBL" id="ABCK01000001">
    <property type="protein sequence ID" value="EDM29606.1"/>
    <property type="molecule type" value="Genomic_DNA"/>
</dbReference>
<organism evidence="2 3">
    <name type="scientific">Lentisphaera araneosa HTCC2155</name>
    <dbReference type="NCBI Taxonomy" id="313628"/>
    <lineage>
        <taxon>Bacteria</taxon>
        <taxon>Pseudomonadati</taxon>
        <taxon>Lentisphaerota</taxon>
        <taxon>Lentisphaeria</taxon>
        <taxon>Lentisphaerales</taxon>
        <taxon>Lentisphaeraceae</taxon>
        <taxon>Lentisphaera</taxon>
    </lineage>
</organism>
<evidence type="ECO:0000313" key="2">
    <source>
        <dbReference type="EMBL" id="EDM29606.1"/>
    </source>
</evidence>
<comment type="caution">
    <text evidence="2">The sequence shown here is derived from an EMBL/GenBank/DDBJ whole genome shotgun (WGS) entry which is preliminary data.</text>
</comment>
<dbReference type="PANTHER" id="PTHR30547">
    <property type="entry name" value="UNCHARACTERIZED PROTEIN YHCG-RELATED"/>
    <property type="match status" value="1"/>
</dbReference>
<accession>A6DFM6</accession>
<dbReference type="PANTHER" id="PTHR30547:SF5">
    <property type="entry name" value="NUCLEASE YHCG-RELATED"/>
    <property type="match status" value="1"/>
</dbReference>
<dbReference type="Proteomes" id="UP000004947">
    <property type="component" value="Unassembled WGS sequence"/>
</dbReference>
<evidence type="ECO:0000313" key="3">
    <source>
        <dbReference type="Proteomes" id="UP000004947"/>
    </source>
</evidence>